<dbReference type="PIRSF" id="PIRSF036389">
    <property type="entry name" value="IOR_B"/>
    <property type="match status" value="1"/>
</dbReference>
<feature type="domain" description="Aldehyde oxidase/xanthine dehydrogenase a/b hammerhead" evidence="2">
    <location>
        <begin position="219"/>
        <end position="305"/>
    </location>
</feature>
<dbReference type="Pfam" id="PF02738">
    <property type="entry name" value="MoCoBD_1"/>
    <property type="match status" value="1"/>
</dbReference>
<dbReference type="InterPro" id="IPR046867">
    <property type="entry name" value="AldOxase/xan_DH_MoCoBD2"/>
</dbReference>
<dbReference type="AlphaFoldDB" id="A0A2V4TUV7"/>
<dbReference type="InterPro" id="IPR006311">
    <property type="entry name" value="TAT_signal"/>
</dbReference>
<sequence length="767" mass="81302">MSRVHQGGMAVNLSRRSFLVATAATGALFGFARTAFALDAAALAQTDPAASAAPLFEPAVWFGIDHQGIVSVNVPKAEMGQHIGTAIARILADELEADWNMVRIVGVDTDPKWGFMVTGGSTSVWATFPVFSRAGAAGRIALIEAGAKLMGVPAAACVARGGAVHARGRSIGYGEIVRRGNPARRFSADDLKALPIKPAASRTLIGRPVKALDVPSKTTGAAVYGIDVYLPGMVYGRPKLPPTRYGSKVVAIDDSAARAVKGYLRSIALNDPSDTVPGWVMVVAENYYAALRAADLVKVQWQSGDTSTVSEKDLLDHAAALVADRHQGALLDTGGGDVDGGLASAHKTLEGTYTTTGVLHFQLEPVNAVAFEKNGVFEVHTGNQAQGFILPVLAKALQVPVERIVMRTYLIGGGFGRRLNGDYTVPAALTAKLLGQPFKMVLTREDDTRLDSLRSPTLQRLRLGWNDAGRIVAMEHVAVAGWPSLTVFPGNMRKGTNGAAYDPFSISGADHWYDVDALRVRAVNNDLAQKSFRPGWLRAVAPGWTNWALESFMDEVAHAQKVDPVSLRVAHLTGAGRNAGVAPSSVGGALRQANVIRRVAARAGWGRAMPADTGLGIASSFGQERAMPTWCACVAEVKVDRRTGRVTVQKLWMEIDAGSIVDPDGALAQAQGGTLWGLSMALYEGTEFEKGNVKDLNLDTYTPLRMIDVPDIDIAFVDSTEAPVGLGEPPTTVVAPAIGNAIFAAVGVRMRHLPIRAAALKAALDRH</sequence>
<reference evidence="3 4" key="1">
    <citation type="submission" date="2018-06" db="EMBL/GenBank/DDBJ databases">
        <title>Genomic Encyclopedia of Type Strains, Phase IV (KMG-V): Genome sequencing to study the core and pangenomes of soil and plant-associated prokaryotes.</title>
        <authorList>
            <person name="Whitman W."/>
        </authorList>
    </citation>
    <scope>NUCLEOTIDE SEQUENCE [LARGE SCALE GENOMIC DNA]</scope>
    <source>
        <strain evidence="3 4">SRCL-318</strain>
    </source>
</reference>
<dbReference type="PANTHER" id="PTHR47495">
    <property type="entry name" value="ALDEHYDE DEHYDROGENASE"/>
    <property type="match status" value="1"/>
</dbReference>
<dbReference type="InterPro" id="IPR036856">
    <property type="entry name" value="Ald_Oxase/Xan_DH_a/b_sf"/>
</dbReference>
<organism evidence="3 4">
    <name type="scientific">Paraburkholderia silvatlantica</name>
    <dbReference type="NCBI Taxonomy" id="321895"/>
    <lineage>
        <taxon>Bacteria</taxon>
        <taxon>Pseudomonadati</taxon>
        <taxon>Pseudomonadota</taxon>
        <taxon>Betaproteobacteria</taxon>
        <taxon>Burkholderiales</taxon>
        <taxon>Burkholderiaceae</taxon>
        <taxon>Paraburkholderia</taxon>
    </lineage>
</organism>
<gene>
    <name evidence="3" type="ORF">C7410_12648</name>
</gene>
<dbReference type="PANTHER" id="PTHR47495:SF2">
    <property type="entry name" value="ALDEHYDE DEHYDROGENASE"/>
    <property type="match status" value="1"/>
</dbReference>
<evidence type="ECO:0000256" key="1">
    <source>
        <dbReference type="SAM" id="SignalP"/>
    </source>
</evidence>
<dbReference type="SUPFAM" id="SSF54665">
    <property type="entry name" value="CO dehydrogenase molybdoprotein N-domain-like"/>
    <property type="match status" value="1"/>
</dbReference>
<comment type="caution">
    <text evidence="3">The sequence shown here is derived from an EMBL/GenBank/DDBJ whole genome shotgun (WGS) entry which is preliminary data.</text>
</comment>
<evidence type="ECO:0000313" key="3">
    <source>
        <dbReference type="EMBL" id="PYE17239.1"/>
    </source>
</evidence>
<dbReference type="SUPFAM" id="SSF56003">
    <property type="entry name" value="Molybdenum cofactor-binding domain"/>
    <property type="match status" value="2"/>
</dbReference>
<protein>
    <submittedName>
        <fullName evidence="3">CO/xanthine dehydrogenase Mo-binding subunit</fullName>
    </submittedName>
</protein>
<dbReference type="OrthoDB" id="6073217at2"/>
<dbReference type="InterPro" id="IPR000674">
    <property type="entry name" value="Ald_Oxase/Xan_DH_a/b"/>
</dbReference>
<evidence type="ECO:0000259" key="2">
    <source>
        <dbReference type="SMART" id="SM01008"/>
    </source>
</evidence>
<dbReference type="Proteomes" id="UP000247772">
    <property type="component" value="Unassembled WGS sequence"/>
</dbReference>
<keyword evidence="1" id="KW-0732">Signal</keyword>
<dbReference type="SMART" id="SM01008">
    <property type="entry name" value="Ald_Xan_dh_C"/>
    <property type="match status" value="1"/>
</dbReference>
<name>A0A2V4TUV7_9BURK</name>
<evidence type="ECO:0000313" key="4">
    <source>
        <dbReference type="Proteomes" id="UP000247772"/>
    </source>
</evidence>
<feature type="signal peptide" evidence="1">
    <location>
        <begin position="1"/>
        <end position="37"/>
    </location>
</feature>
<accession>A0A2V4TUV7</accession>
<dbReference type="Pfam" id="PF20256">
    <property type="entry name" value="MoCoBD_2"/>
    <property type="match status" value="2"/>
</dbReference>
<dbReference type="Gene3D" id="3.30.365.10">
    <property type="entry name" value="Aldehyde oxidase/xanthine dehydrogenase, molybdopterin binding domain"/>
    <property type="match status" value="4"/>
</dbReference>
<dbReference type="InterPro" id="IPR012368">
    <property type="entry name" value="OxRdtase_Mopterin-bd_su_IorB"/>
</dbReference>
<dbReference type="Gene3D" id="3.90.1170.50">
    <property type="entry name" value="Aldehyde oxidase/xanthine dehydrogenase, a/b hammerhead"/>
    <property type="match status" value="2"/>
</dbReference>
<proteinExistence type="predicted"/>
<feature type="chain" id="PRO_5016086021" evidence="1">
    <location>
        <begin position="38"/>
        <end position="767"/>
    </location>
</feature>
<dbReference type="RefSeq" id="WP_110856821.1">
    <property type="nucleotide sequence ID" value="NZ_QJSQ01000026.1"/>
</dbReference>
<dbReference type="EMBL" id="QJSQ01000026">
    <property type="protein sequence ID" value="PYE17239.1"/>
    <property type="molecule type" value="Genomic_DNA"/>
</dbReference>
<dbReference type="InterPro" id="IPR037165">
    <property type="entry name" value="AldOxase/xan_DH_Mopterin-bd_sf"/>
</dbReference>
<dbReference type="InterPro" id="IPR052516">
    <property type="entry name" value="N-heterocyclic_Hydroxylase"/>
</dbReference>
<dbReference type="InterPro" id="IPR008274">
    <property type="entry name" value="AldOxase/xan_DH_MoCoBD1"/>
</dbReference>
<dbReference type="PROSITE" id="PS51318">
    <property type="entry name" value="TAT"/>
    <property type="match status" value="1"/>
</dbReference>
<dbReference type="GO" id="GO:0016491">
    <property type="term" value="F:oxidoreductase activity"/>
    <property type="evidence" value="ECO:0007669"/>
    <property type="project" value="InterPro"/>
</dbReference>